<proteinExistence type="evidence at transcript level"/>
<protein>
    <submittedName>
        <fullName evidence="3">Lugensin B</fullName>
    </submittedName>
</protein>
<sequence length="142" mass="15814">MDLKMLVVFLVVVASAYARLHQTPPPEFDGRLINRPPPPKFDYYPRGRVVRSAPEAEPMHERMRRSPQDGKHGSVVVSGSRTEGRGGAPAQQSVRGDYNHNLWRGKNGATVDANAYYQRNWGAGPRQDYGGGIRASIPFGRR</sequence>
<dbReference type="AlphaFoldDB" id="A0A5K1KAX8"/>
<feature type="chain" id="PRO_5023833938" evidence="2">
    <location>
        <begin position="19"/>
        <end position="142"/>
    </location>
</feature>
<dbReference type="EMBL" id="MH290358">
    <property type="protein sequence ID" value="QCL07880.1"/>
    <property type="molecule type" value="mRNA"/>
</dbReference>
<feature type="region of interest" description="Disordered" evidence="1">
    <location>
        <begin position="52"/>
        <end position="105"/>
    </location>
</feature>
<feature type="compositionally biased region" description="Basic and acidic residues" evidence="1">
    <location>
        <begin position="57"/>
        <end position="72"/>
    </location>
</feature>
<feature type="signal peptide" evidence="2">
    <location>
        <begin position="1"/>
        <end position="18"/>
    </location>
</feature>
<name>A0A5K1KAX8_NILLU</name>
<evidence type="ECO:0000313" key="3">
    <source>
        <dbReference type="EMBL" id="QCL07880.1"/>
    </source>
</evidence>
<accession>A0A5K1KAX8</accession>
<dbReference type="OrthoDB" id="6632525at2759"/>
<keyword evidence="2" id="KW-0732">Signal</keyword>
<reference evidence="3" key="1">
    <citation type="journal article" date="2019" name="Insect Biochem. Mol. Biol.">
        <title>Identification of novel antimicrobial peptides from rice planthopper, Nilaparvata lugens.</title>
        <authorList>
            <person name="Zhou X."/>
            <person name="Peng L.-Y."/>
            <person name="Wang Z.-C."/>
            <person name="Wang W."/>
            <person name="Zhu Z."/>
            <person name="Huang X.-H."/>
            <person name="Chen L.-B."/>
            <person name="Song Q.-S."/>
            <person name="Bao Y.-Y."/>
        </authorList>
    </citation>
    <scope>NUCLEOTIDE SEQUENCE</scope>
</reference>
<evidence type="ECO:0000256" key="1">
    <source>
        <dbReference type="SAM" id="MobiDB-lite"/>
    </source>
</evidence>
<organism evidence="3">
    <name type="scientific">Nilaparvata lugens</name>
    <name type="common">Brown planthopper</name>
    <dbReference type="NCBI Taxonomy" id="108931"/>
    <lineage>
        <taxon>Eukaryota</taxon>
        <taxon>Metazoa</taxon>
        <taxon>Ecdysozoa</taxon>
        <taxon>Arthropoda</taxon>
        <taxon>Hexapoda</taxon>
        <taxon>Insecta</taxon>
        <taxon>Pterygota</taxon>
        <taxon>Neoptera</taxon>
        <taxon>Paraneoptera</taxon>
        <taxon>Hemiptera</taxon>
        <taxon>Auchenorrhyncha</taxon>
        <taxon>Fulgoroidea</taxon>
        <taxon>Delphacidae</taxon>
        <taxon>Delphacinae</taxon>
        <taxon>Nilaparvata</taxon>
    </lineage>
</organism>
<evidence type="ECO:0000256" key="2">
    <source>
        <dbReference type="SAM" id="SignalP"/>
    </source>
</evidence>